<dbReference type="SUPFAM" id="SSF52172">
    <property type="entry name" value="CheY-like"/>
    <property type="match status" value="1"/>
</dbReference>
<dbReference type="PANTHER" id="PTHR44591:SF3">
    <property type="entry name" value="RESPONSE REGULATORY DOMAIN-CONTAINING PROTEIN"/>
    <property type="match status" value="1"/>
</dbReference>
<sequence length="129" mass="14161">MNGVINETICVGIIDDDAFYTAIMIKQLERADIKVQFNALDGFCGIAILQSTLILPNVVIIDLEMPLMNGFDVVKNLKQAWPWLQIIAHSSITSEAVHKQVIADGADIFVLKDGDGLKLIKAIKKLAIL</sequence>
<dbReference type="Gene3D" id="3.40.50.2300">
    <property type="match status" value="1"/>
</dbReference>
<evidence type="ECO:0000313" key="4">
    <source>
        <dbReference type="EMBL" id="MFD2873472.1"/>
    </source>
</evidence>
<dbReference type="EMBL" id="JBHUPD010000002">
    <property type="protein sequence ID" value="MFD2873472.1"/>
    <property type="molecule type" value="Genomic_DNA"/>
</dbReference>
<reference evidence="5" key="1">
    <citation type="journal article" date="2019" name="Int. J. Syst. Evol. Microbiol.">
        <title>The Global Catalogue of Microorganisms (GCM) 10K type strain sequencing project: providing services to taxonomists for standard genome sequencing and annotation.</title>
        <authorList>
            <consortium name="The Broad Institute Genomics Platform"/>
            <consortium name="The Broad Institute Genome Sequencing Center for Infectious Disease"/>
            <person name="Wu L."/>
            <person name="Ma J."/>
        </authorList>
    </citation>
    <scope>NUCLEOTIDE SEQUENCE [LARGE SCALE GENOMIC DNA]</scope>
    <source>
        <strain evidence="5">KCTC 22437</strain>
    </source>
</reference>
<evidence type="ECO:0000256" key="1">
    <source>
        <dbReference type="ARBA" id="ARBA00022553"/>
    </source>
</evidence>
<feature type="modified residue" description="4-aspartylphosphate" evidence="2">
    <location>
        <position position="62"/>
    </location>
</feature>
<dbReference type="InterPro" id="IPR050595">
    <property type="entry name" value="Bact_response_regulator"/>
</dbReference>
<proteinExistence type="predicted"/>
<keyword evidence="5" id="KW-1185">Reference proteome</keyword>
<dbReference type="Pfam" id="PF00072">
    <property type="entry name" value="Response_reg"/>
    <property type="match status" value="1"/>
</dbReference>
<accession>A0ABW5YDW6</accession>
<dbReference type="PANTHER" id="PTHR44591">
    <property type="entry name" value="STRESS RESPONSE REGULATOR PROTEIN 1"/>
    <property type="match status" value="1"/>
</dbReference>
<comment type="caution">
    <text evidence="4">The sequence shown here is derived from an EMBL/GenBank/DDBJ whole genome shotgun (WGS) entry which is preliminary data.</text>
</comment>
<dbReference type="InterPro" id="IPR001789">
    <property type="entry name" value="Sig_transdc_resp-reg_receiver"/>
</dbReference>
<feature type="domain" description="Response regulatory" evidence="3">
    <location>
        <begin position="10"/>
        <end position="127"/>
    </location>
</feature>
<dbReference type="PROSITE" id="PS50110">
    <property type="entry name" value="RESPONSE_REGULATORY"/>
    <property type="match status" value="1"/>
</dbReference>
<evidence type="ECO:0000313" key="5">
    <source>
        <dbReference type="Proteomes" id="UP001597557"/>
    </source>
</evidence>
<dbReference type="InterPro" id="IPR011006">
    <property type="entry name" value="CheY-like_superfamily"/>
</dbReference>
<evidence type="ECO:0000259" key="3">
    <source>
        <dbReference type="PROSITE" id="PS50110"/>
    </source>
</evidence>
<keyword evidence="1 2" id="KW-0597">Phosphoprotein</keyword>
<gene>
    <name evidence="4" type="ORF">ACFS5N_13385</name>
</gene>
<name>A0ABW5YDW6_9SPHI</name>
<dbReference type="SMART" id="SM00448">
    <property type="entry name" value="REC"/>
    <property type="match status" value="1"/>
</dbReference>
<protein>
    <submittedName>
        <fullName evidence="4">PleD family two-component system response regulator</fullName>
    </submittedName>
</protein>
<organism evidence="4 5">
    <name type="scientific">Mucilaginibacter ximonensis</name>
    <dbReference type="NCBI Taxonomy" id="538021"/>
    <lineage>
        <taxon>Bacteria</taxon>
        <taxon>Pseudomonadati</taxon>
        <taxon>Bacteroidota</taxon>
        <taxon>Sphingobacteriia</taxon>
        <taxon>Sphingobacteriales</taxon>
        <taxon>Sphingobacteriaceae</taxon>
        <taxon>Mucilaginibacter</taxon>
    </lineage>
</organism>
<evidence type="ECO:0000256" key="2">
    <source>
        <dbReference type="PROSITE-ProRule" id="PRU00169"/>
    </source>
</evidence>
<dbReference type="Proteomes" id="UP001597557">
    <property type="component" value="Unassembled WGS sequence"/>
</dbReference>
<dbReference type="RefSeq" id="WP_377186280.1">
    <property type="nucleotide sequence ID" value="NZ_JBHUPD010000002.1"/>
</dbReference>